<reference evidence="2" key="1">
    <citation type="submission" date="2020-11" db="EMBL/GenBank/DDBJ databases">
        <authorList>
            <person name="Tran Van P."/>
        </authorList>
    </citation>
    <scope>NUCLEOTIDE SEQUENCE</scope>
</reference>
<proteinExistence type="predicted"/>
<feature type="region of interest" description="Disordered" evidence="1">
    <location>
        <begin position="1245"/>
        <end position="1266"/>
    </location>
</feature>
<feature type="compositionally biased region" description="Basic and acidic residues" evidence="1">
    <location>
        <begin position="126"/>
        <end position="144"/>
    </location>
</feature>
<feature type="region of interest" description="Disordered" evidence="1">
    <location>
        <begin position="913"/>
        <end position="940"/>
    </location>
</feature>
<feature type="region of interest" description="Disordered" evidence="1">
    <location>
        <begin position="1085"/>
        <end position="1124"/>
    </location>
</feature>
<feature type="compositionally biased region" description="Basic and acidic residues" evidence="1">
    <location>
        <begin position="1183"/>
        <end position="1204"/>
    </location>
</feature>
<dbReference type="EMBL" id="OA885005">
    <property type="protein sequence ID" value="CAD7281553.1"/>
    <property type="molecule type" value="Genomic_DNA"/>
</dbReference>
<feature type="compositionally biased region" description="Polar residues" evidence="1">
    <location>
        <begin position="1025"/>
        <end position="1035"/>
    </location>
</feature>
<feature type="region of interest" description="Disordered" evidence="1">
    <location>
        <begin position="257"/>
        <end position="344"/>
    </location>
</feature>
<feature type="region of interest" description="Disordered" evidence="1">
    <location>
        <begin position="792"/>
        <end position="846"/>
    </location>
</feature>
<sequence length="1712" mass="187290">MLSHVKEEEMGEKAVTFEKPAEREVKREKCPPRAKLHQKADKCRELEEVSKQSLRPEMYEVKMRKKRGRNPGLGSKYCETDQGVEKSPSSAASKSSMIRTLVSENKEATSDAPAAYHENSFARTTSENEKHAIEEEKENKKQLSENEEPTNIDRDDVGKLSVANQTSRGQLTDINNTTDAGPQFSCASQTSNPHLVVGLARQPSSSSVVAAAPPAPDSAVDAHSINNNNKGHLVLGFTQAVARRALSALLPISSKLHQHRSNNNKDRRQTCPSGVDDEGSSSRGRNDVKNNNNNNARDDNKNKKDDAGGGGVLIATPTHPKQHHQLASAVPSLAPPPHGPDPAAAAAIAATGADTHHHQLQHEHDFFSFHLHQLHHRQQQHEDCMTTLLTSTEPRHDNAAHQRQQQEASPYFWHERKQQQQQRPWKHPVRSTFAKLRRSLRSFSAAASGRRGVVVVRKRTRDEPDLMMMSPTARFDEADEHLLLETAHHHQRRRRARKTRSQRNSLSSYLGRTKAALLAPSGSSSCSLEVAPAGRRRSCPLRNHDDDISSTRALFLCSKGQQVSKSCADYFQQQQQSSPAIADNQHSSLTVFRYFRGTRGRDANEVSVVGSTSHAFLSPHRQHQHQHQQKLGLVSCNLHHQDQQYLQQYSLSSKSNSQLWVTERKSSIAMMESHHLHRRSVQQHHHQQGPYRAADLRRRSMLDNNEQQHQPTTASSTTGSRSNKARPLFTTITSTTNTTKGNHLVGGKEDHQPHSLCISSSGMSKEPLALLHDPERRASFSLLLETYLKKSGRKNSNDDNKTTPNAADRSTDSKSYSDGGCSLNAAKARVMDEPKTATTTTTTTRRTKATAEDAMMMLASHDRRHFWLEKDREQVMSFSQARKLNGRHHQAQSPTTRAALVPTLKALGAVMVKDRSRSGSRSTDHSTKNLSKAQSPAALVISSRKASAARVVERMLQQRVMRVQEQDDDASQEEGKVHVSRDRSGAAAAADDHHQQLRSNRMKKLSSASNNGGCSAAGGGQGHSTTTTNCTSSRVASEVRRHWRDTVEQSVLGRPRRGRQSSQDSTTNSDELRMEYIMVADRLQVSQQTSSTSSNNPLGIPSTSNSSSSTATSSGSSSSSNNTTTAMTMISSHTDKDEDQHSMLRAAGDASITNTNTNSTSSSQQVVVAGDGGVRVAIPADSGDSHRCEEAASNTDHNKENVEKEQDDANSNVPKERRQAGRKHNKRRMLLLKTKRVARNAAPTPDTVTITSSAGSTSTAAGSVGRAKSDSLLAVHKKRLLSKNPRAATSTVIANNTIRLKAAAEDDEEEATTAGRQSSKMADLRLAEGELLALEHKLKNSLKECVEIRKDLSPRAVDHTAIAFTHLPIVVDLLDIGDFLLDSILSRPDDDDDAGGGGDDGAPGHHNRWLSQDSVTRAMIKTLDAICFVLQQATLRPLLLLIHWLQRVFESVKDSQVAARLLDWKRKLLEGAYAVVCRGAAGWHELKCASVEAAQGLGRASADISRRLHKAGLLPPPPSSPTSSSSATRHHDDEEDDAAISKRINSFKENMMRMLQPILEDEDEDGHILGHRDDDDLYPDSLESAFTINNKSRDEKRSSINNSRHLLTEDGFTPTAVQVPAAAAAVGIIARGGGEDDARMNAVTLAAAAAASSSLSSTAATRSSSKTSPMTMSKASFAYRVCAAADEETTTMRGVIMMSSPSSSSVLVTPSG</sequence>
<feature type="region of interest" description="Disordered" evidence="1">
    <location>
        <begin position="962"/>
        <end position="1071"/>
    </location>
</feature>
<feature type="compositionally biased region" description="Basic and acidic residues" evidence="1">
    <location>
        <begin position="973"/>
        <end position="995"/>
    </location>
</feature>
<feature type="compositionally biased region" description="Polar residues" evidence="1">
    <location>
        <begin position="704"/>
        <end position="722"/>
    </location>
</feature>
<feature type="region of interest" description="Disordered" evidence="1">
    <location>
        <begin position="704"/>
        <end position="726"/>
    </location>
</feature>
<feature type="compositionally biased region" description="Basic and acidic residues" evidence="1">
    <location>
        <begin position="296"/>
        <end position="307"/>
    </location>
</feature>
<feature type="compositionally biased region" description="Basic and acidic residues" evidence="1">
    <location>
        <begin position="913"/>
        <end position="927"/>
    </location>
</feature>
<gene>
    <name evidence="2" type="ORF">NMOB1V02_LOCUS9197</name>
</gene>
<feature type="region of interest" description="Disordered" evidence="1">
    <location>
        <begin position="1178"/>
        <end position="1224"/>
    </location>
</feature>
<feature type="region of interest" description="Disordered" evidence="1">
    <location>
        <begin position="1"/>
        <end position="41"/>
    </location>
</feature>
<keyword evidence="3" id="KW-1185">Reference proteome</keyword>
<feature type="compositionally biased region" description="Polar residues" evidence="1">
    <location>
        <begin position="1060"/>
        <end position="1069"/>
    </location>
</feature>
<evidence type="ECO:0000313" key="2">
    <source>
        <dbReference type="EMBL" id="CAD7281553.1"/>
    </source>
</evidence>
<name>A0A7R9GHU2_9CRUS</name>
<feature type="compositionally biased region" description="Basic and acidic residues" evidence="1">
    <location>
        <begin position="1037"/>
        <end position="1047"/>
    </location>
</feature>
<feature type="compositionally biased region" description="Low complexity" evidence="1">
    <location>
        <begin position="1086"/>
        <end position="1124"/>
    </location>
</feature>
<dbReference type="EMBL" id="CAJPEX010002968">
    <property type="protein sequence ID" value="CAG0921705.1"/>
    <property type="molecule type" value="Genomic_DNA"/>
</dbReference>
<organism evidence="2">
    <name type="scientific">Notodromas monacha</name>
    <dbReference type="NCBI Taxonomy" id="399045"/>
    <lineage>
        <taxon>Eukaryota</taxon>
        <taxon>Metazoa</taxon>
        <taxon>Ecdysozoa</taxon>
        <taxon>Arthropoda</taxon>
        <taxon>Crustacea</taxon>
        <taxon>Oligostraca</taxon>
        <taxon>Ostracoda</taxon>
        <taxon>Podocopa</taxon>
        <taxon>Podocopida</taxon>
        <taxon>Cypridocopina</taxon>
        <taxon>Cypridoidea</taxon>
        <taxon>Cyprididae</taxon>
        <taxon>Notodromas</taxon>
    </lineage>
</organism>
<evidence type="ECO:0000313" key="3">
    <source>
        <dbReference type="Proteomes" id="UP000678499"/>
    </source>
</evidence>
<feature type="compositionally biased region" description="Low complexity" evidence="1">
    <location>
        <begin position="86"/>
        <end position="96"/>
    </location>
</feature>
<feature type="compositionally biased region" description="Low complexity" evidence="1">
    <location>
        <begin position="1247"/>
        <end position="1265"/>
    </location>
</feature>
<accession>A0A7R9GHU2</accession>
<evidence type="ECO:0000256" key="1">
    <source>
        <dbReference type="SAM" id="MobiDB-lite"/>
    </source>
</evidence>
<protein>
    <submittedName>
        <fullName evidence="2">Uncharacterized protein</fullName>
    </submittedName>
</protein>
<dbReference type="Proteomes" id="UP000678499">
    <property type="component" value="Unassembled WGS sequence"/>
</dbReference>
<feature type="region of interest" description="Disordered" evidence="1">
    <location>
        <begin position="1510"/>
        <end position="1537"/>
    </location>
</feature>
<feature type="compositionally biased region" description="Basic residues" evidence="1">
    <location>
        <begin position="489"/>
        <end position="501"/>
    </location>
</feature>
<feature type="region of interest" description="Disordered" evidence="1">
    <location>
        <begin position="488"/>
        <end position="507"/>
    </location>
</feature>
<feature type="compositionally biased region" description="Basic and acidic residues" evidence="1">
    <location>
        <begin position="1"/>
        <end position="31"/>
    </location>
</feature>
<feature type="region of interest" description="Disordered" evidence="1">
    <location>
        <begin position="58"/>
        <end position="160"/>
    </location>
</feature>